<keyword evidence="2" id="KW-1185">Reference proteome</keyword>
<dbReference type="Proteomes" id="UP000790709">
    <property type="component" value="Unassembled WGS sequence"/>
</dbReference>
<protein>
    <submittedName>
        <fullName evidence="1">Short-chain dehydrogenase reductase SDR</fullName>
    </submittedName>
</protein>
<proteinExistence type="predicted"/>
<accession>A0ACB8BJR6</accession>
<dbReference type="EMBL" id="MU266391">
    <property type="protein sequence ID" value="KAH7925964.1"/>
    <property type="molecule type" value="Genomic_DNA"/>
</dbReference>
<gene>
    <name evidence="1" type="ORF">BV22DRAFT_391935</name>
</gene>
<comment type="caution">
    <text evidence="1">The sequence shown here is derived from an EMBL/GenBank/DDBJ whole genome shotgun (WGS) entry which is preliminary data.</text>
</comment>
<name>A0ACB8BJR6_9AGAM</name>
<evidence type="ECO:0000313" key="1">
    <source>
        <dbReference type="EMBL" id="KAH7925964.1"/>
    </source>
</evidence>
<reference evidence="1" key="1">
    <citation type="journal article" date="2021" name="New Phytol.">
        <title>Evolutionary innovations through gain and loss of genes in the ectomycorrhizal Boletales.</title>
        <authorList>
            <person name="Wu G."/>
            <person name="Miyauchi S."/>
            <person name="Morin E."/>
            <person name="Kuo A."/>
            <person name="Drula E."/>
            <person name="Varga T."/>
            <person name="Kohler A."/>
            <person name="Feng B."/>
            <person name="Cao Y."/>
            <person name="Lipzen A."/>
            <person name="Daum C."/>
            <person name="Hundley H."/>
            <person name="Pangilinan J."/>
            <person name="Johnson J."/>
            <person name="Barry K."/>
            <person name="LaButti K."/>
            <person name="Ng V."/>
            <person name="Ahrendt S."/>
            <person name="Min B."/>
            <person name="Choi I.G."/>
            <person name="Park H."/>
            <person name="Plett J.M."/>
            <person name="Magnuson J."/>
            <person name="Spatafora J.W."/>
            <person name="Nagy L.G."/>
            <person name="Henrissat B."/>
            <person name="Grigoriev I.V."/>
            <person name="Yang Z.L."/>
            <person name="Xu J."/>
            <person name="Martin F.M."/>
        </authorList>
    </citation>
    <scope>NUCLEOTIDE SEQUENCE</scope>
    <source>
        <strain evidence="1">KUC20120723A-06</strain>
    </source>
</reference>
<sequence length="272" mass="29063">MSSSAKTIFITGASSGIGLASAQLFHARGWNVVASMRAPEKSPPELAAAASDRMLVVRLDLQDHASIAPALEAGIERFGAIDVLLNNAGYGQGGFFEAISREAVQAQFDVNVFGVMDVTRLLLPHFRARGRGGVINVSSGAGFWGLPASSMYSASKFALEGFTEALSYELAAQGVFVKSVVPYGGVTQTAFVARFSAGEFMGRIAAAYAKMVAGARVSAGDVAERIYEAATDGTKQLRYFIGDDARGFLKARYESRSDEEYMGRMRAYFDVE</sequence>
<evidence type="ECO:0000313" key="2">
    <source>
        <dbReference type="Proteomes" id="UP000790709"/>
    </source>
</evidence>
<organism evidence="1 2">
    <name type="scientific">Leucogyrophana mollusca</name>
    <dbReference type="NCBI Taxonomy" id="85980"/>
    <lineage>
        <taxon>Eukaryota</taxon>
        <taxon>Fungi</taxon>
        <taxon>Dikarya</taxon>
        <taxon>Basidiomycota</taxon>
        <taxon>Agaricomycotina</taxon>
        <taxon>Agaricomycetes</taxon>
        <taxon>Agaricomycetidae</taxon>
        <taxon>Boletales</taxon>
        <taxon>Boletales incertae sedis</taxon>
        <taxon>Leucogyrophana</taxon>
    </lineage>
</organism>